<reference evidence="1 2" key="1">
    <citation type="submission" date="2017-02" db="EMBL/GenBank/DDBJ databases">
        <title>Comparative genomic analysis of Brazilian Leptospira kirschneri strains of different serogroups.</title>
        <authorList>
            <person name="Moreno L.Z."/>
            <person name="Miraglia F."/>
            <person name="Kremer F.S."/>
            <person name="Eslabao M.R."/>
            <person name="Lilenbaum W."/>
            <person name="Dellagostin O.A."/>
            <person name="Moreno A.M."/>
        </authorList>
    </citation>
    <scope>NUCLEOTIDE SEQUENCE [LARGE SCALE GENOMIC DNA]</scope>
    <source>
        <strain evidence="1 2">M110/06</strain>
    </source>
</reference>
<evidence type="ECO:0000313" key="2">
    <source>
        <dbReference type="Proteomes" id="UP000191008"/>
    </source>
</evidence>
<dbReference type="EMBL" id="MVIT01000075">
    <property type="protein sequence ID" value="OOV40586.1"/>
    <property type="molecule type" value="Genomic_DNA"/>
</dbReference>
<comment type="caution">
    <text evidence="1">The sequence shown here is derived from an EMBL/GenBank/DDBJ whole genome shotgun (WGS) entry which is preliminary data.</text>
</comment>
<name>A0A1T1DI76_9LEPT</name>
<proteinExistence type="predicted"/>
<dbReference type="AlphaFoldDB" id="A0A1T1DI76"/>
<organism evidence="1 2">
    <name type="scientific">Leptospira kirschneri serovar Pomona</name>
    <dbReference type="NCBI Taxonomy" id="561005"/>
    <lineage>
        <taxon>Bacteria</taxon>
        <taxon>Pseudomonadati</taxon>
        <taxon>Spirochaetota</taxon>
        <taxon>Spirochaetia</taxon>
        <taxon>Leptospirales</taxon>
        <taxon>Leptospiraceae</taxon>
        <taxon>Leptospira</taxon>
    </lineage>
</organism>
<sequence length="81" mass="9876">MVVPTFPEFNCQTWVYGSSSHRLRFIFLLVQKFLNELTLFNVSSFMIYFSEKSWNLKLYRLYHLKCGNYCKSRFYEPILKL</sequence>
<evidence type="ECO:0000313" key="1">
    <source>
        <dbReference type="EMBL" id="OOV40586.1"/>
    </source>
</evidence>
<gene>
    <name evidence="1" type="ORF">B1J93_15940</name>
</gene>
<accession>A0A1T1DI76</accession>
<dbReference type="Proteomes" id="UP000191008">
    <property type="component" value="Unassembled WGS sequence"/>
</dbReference>
<protein>
    <submittedName>
        <fullName evidence="1">Uncharacterized protein</fullName>
    </submittedName>
</protein>